<sequence length="68" mass="8206">ELLIITTDNFAAEFFASRRFGYPLQVSPHVILYLSISNWKQFEFNYPKLSIDKKYLWYVKRRDANKSK</sequence>
<evidence type="ECO:0000313" key="1">
    <source>
        <dbReference type="EMBL" id="CDW25575.1"/>
    </source>
</evidence>
<dbReference type="EMBL" id="HACA01008214">
    <property type="protein sequence ID" value="CDW25575.1"/>
    <property type="molecule type" value="Transcribed_RNA"/>
</dbReference>
<dbReference type="AlphaFoldDB" id="A0A0K2TID1"/>
<protein>
    <submittedName>
        <fullName evidence="1">Uncharacterized protein</fullName>
    </submittedName>
</protein>
<accession>A0A0K2TID1</accession>
<organism evidence="1">
    <name type="scientific">Lepeophtheirus salmonis</name>
    <name type="common">Salmon louse</name>
    <name type="synonym">Caligus salmonis</name>
    <dbReference type="NCBI Taxonomy" id="72036"/>
    <lineage>
        <taxon>Eukaryota</taxon>
        <taxon>Metazoa</taxon>
        <taxon>Ecdysozoa</taxon>
        <taxon>Arthropoda</taxon>
        <taxon>Crustacea</taxon>
        <taxon>Multicrustacea</taxon>
        <taxon>Hexanauplia</taxon>
        <taxon>Copepoda</taxon>
        <taxon>Siphonostomatoida</taxon>
        <taxon>Caligidae</taxon>
        <taxon>Lepeophtheirus</taxon>
    </lineage>
</organism>
<name>A0A0K2TID1_LEPSM</name>
<proteinExistence type="predicted"/>
<feature type="non-terminal residue" evidence="1">
    <location>
        <position position="1"/>
    </location>
</feature>
<reference evidence="1" key="1">
    <citation type="submission" date="2014-05" db="EMBL/GenBank/DDBJ databases">
        <authorList>
            <person name="Chronopoulou M."/>
        </authorList>
    </citation>
    <scope>NUCLEOTIDE SEQUENCE</scope>
    <source>
        <tissue evidence="1">Whole organism</tissue>
    </source>
</reference>